<dbReference type="InterPro" id="IPR016047">
    <property type="entry name" value="M23ase_b-sheet_dom"/>
</dbReference>
<comment type="caution">
    <text evidence="4">The sequence shown here is derived from an EMBL/GenBank/DDBJ whole genome shotgun (WGS) entry which is preliminary data.</text>
</comment>
<dbReference type="CDD" id="cd12797">
    <property type="entry name" value="M23_peptidase"/>
    <property type="match status" value="1"/>
</dbReference>
<evidence type="ECO:0000313" key="5">
    <source>
        <dbReference type="Proteomes" id="UP000738126"/>
    </source>
</evidence>
<dbReference type="PANTHER" id="PTHR21666">
    <property type="entry name" value="PEPTIDASE-RELATED"/>
    <property type="match status" value="1"/>
</dbReference>
<gene>
    <name evidence="4" type="ORF">CKO13_11695</name>
</gene>
<dbReference type="InterPro" id="IPR011055">
    <property type="entry name" value="Dup_hybrid_motif"/>
</dbReference>
<dbReference type="EMBL" id="NRSH01000212">
    <property type="protein sequence ID" value="MBK1727661.1"/>
    <property type="molecule type" value="Genomic_DNA"/>
</dbReference>
<dbReference type="Pfam" id="PF01551">
    <property type="entry name" value="Peptidase_M23"/>
    <property type="match status" value="1"/>
</dbReference>
<evidence type="ECO:0000259" key="2">
    <source>
        <dbReference type="Pfam" id="PF01551"/>
    </source>
</evidence>
<feature type="signal peptide" evidence="1">
    <location>
        <begin position="1"/>
        <end position="18"/>
    </location>
</feature>
<reference evidence="4 5" key="1">
    <citation type="journal article" date="2020" name="Microorganisms">
        <title>Osmotic Adaptation and Compatible Solute Biosynthesis of Phototrophic Bacteria as Revealed from Genome Analyses.</title>
        <authorList>
            <person name="Imhoff J.F."/>
            <person name="Rahn T."/>
            <person name="Kunzel S."/>
            <person name="Keller A."/>
            <person name="Neulinger S.C."/>
        </authorList>
    </citation>
    <scope>NUCLEOTIDE SEQUENCE [LARGE SCALE GENOMIC DNA]</scope>
    <source>
        <strain evidence="4 5">DSM 15116</strain>
    </source>
</reference>
<proteinExistence type="predicted"/>
<evidence type="ECO:0000256" key="1">
    <source>
        <dbReference type="SAM" id="SignalP"/>
    </source>
</evidence>
<dbReference type="Pfam" id="PF18421">
    <property type="entry name" value="Peptidase_M23_N"/>
    <property type="match status" value="1"/>
</dbReference>
<dbReference type="Proteomes" id="UP000738126">
    <property type="component" value="Unassembled WGS sequence"/>
</dbReference>
<keyword evidence="1" id="KW-0732">Signal</keyword>
<name>A0ABS1ECI7_9GAMM</name>
<evidence type="ECO:0000259" key="3">
    <source>
        <dbReference type="Pfam" id="PF18421"/>
    </source>
</evidence>
<feature type="domain" description="M23ase beta-sheet core" evidence="2">
    <location>
        <begin position="167"/>
        <end position="261"/>
    </location>
</feature>
<sequence>MRGALALLLALAAGAAGAAPLMPWPVPGGVARVDLETAQRPEAVRYQGSPVRVSAKPEGGWEAIVGIDLDAEPGRHTLQVDGAERTFRVRAHTYPAQHIEIPDREMVTPPAETLERIRREQRTIRAAYRSRAVAAHPRLDLHHPVAEGQRSSRFGVRRFLNGKPRNPHSGLDLAAPRGTPIEAAEAGRVVARGDYYFNGKTVLIDHGDGLVTMYCHMATIGVEAGERIARGQPIGTVGATGRVTGPHLHWSVVLNGNTVDPELFL</sequence>
<dbReference type="PANTHER" id="PTHR21666:SF285">
    <property type="entry name" value="M23 FAMILY METALLOPEPTIDASE"/>
    <property type="match status" value="1"/>
</dbReference>
<accession>A0ABS1ECI7</accession>
<dbReference type="InterPro" id="IPR050570">
    <property type="entry name" value="Cell_wall_metabolism_enzyme"/>
</dbReference>
<evidence type="ECO:0000313" key="4">
    <source>
        <dbReference type="EMBL" id="MBK1727661.1"/>
    </source>
</evidence>
<dbReference type="Gene3D" id="2.70.70.10">
    <property type="entry name" value="Glucose Permease (Domain IIA)"/>
    <property type="match status" value="1"/>
</dbReference>
<dbReference type="InterPro" id="IPR040487">
    <property type="entry name" value="Peptidase_M23_N"/>
</dbReference>
<organism evidence="4 5">
    <name type="scientific">Halorhodospira neutriphila</name>
    <dbReference type="NCBI Taxonomy" id="168379"/>
    <lineage>
        <taxon>Bacteria</taxon>
        <taxon>Pseudomonadati</taxon>
        <taxon>Pseudomonadota</taxon>
        <taxon>Gammaproteobacteria</taxon>
        <taxon>Chromatiales</taxon>
        <taxon>Ectothiorhodospiraceae</taxon>
        <taxon>Halorhodospira</taxon>
    </lineage>
</organism>
<feature type="domain" description="Peptidase family M23 N-terminal" evidence="3">
    <location>
        <begin position="25"/>
        <end position="88"/>
    </location>
</feature>
<keyword evidence="5" id="KW-1185">Reference proteome</keyword>
<dbReference type="SUPFAM" id="SSF51261">
    <property type="entry name" value="Duplicated hybrid motif"/>
    <property type="match status" value="1"/>
</dbReference>
<feature type="chain" id="PRO_5045401672" description="Peptidase M23B" evidence="1">
    <location>
        <begin position="19"/>
        <end position="265"/>
    </location>
</feature>
<evidence type="ECO:0008006" key="6">
    <source>
        <dbReference type="Google" id="ProtNLM"/>
    </source>
</evidence>
<protein>
    <recommendedName>
        <fullName evidence="6">Peptidase M23B</fullName>
    </recommendedName>
</protein>
<dbReference type="Gene3D" id="2.60.40.1590">
    <property type="entry name" value="Peptidoglycan hydrolase domains"/>
    <property type="match status" value="1"/>
</dbReference>